<dbReference type="Gene3D" id="3.10.20.470">
    <property type="match status" value="1"/>
</dbReference>
<dbReference type="InterPro" id="IPR019931">
    <property type="entry name" value="LPXTG_anchor"/>
</dbReference>
<dbReference type="InterPro" id="IPR005877">
    <property type="entry name" value="YSIRK_signal_dom"/>
</dbReference>
<evidence type="ECO:0000259" key="7">
    <source>
        <dbReference type="PROSITE" id="PS50847"/>
    </source>
</evidence>
<dbReference type="Proteomes" id="UP000510886">
    <property type="component" value="Chromosome"/>
</dbReference>
<evidence type="ECO:0000256" key="3">
    <source>
        <dbReference type="ARBA" id="ARBA00022729"/>
    </source>
</evidence>
<evidence type="ECO:0000256" key="4">
    <source>
        <dbReference type="ARBA" id="ARBA00023088"/>
    </source>
</evidence>
<name>A0A7H9EM30_9LACO</name>
<protein>
    <submittedName>
        <fullName evidence="8">YSIRK-type signal peptide-containing protein</fullName>
    </submittedName>
</protein>
<dbReference type="Gene3D" id="2.60.40.4300">
    <property type="match status" value="1"/>
</dbReference>
<sequence>MFSKNNHLLTDRQCTHQKPKFALRKLSIGVASVLLGTIFLMGEANVQADTVTDANQENPVIATTTPDTQNKSTSKSNIDQAKQLINNQTTVVENEKPANPLPDYKTITYVNYDAVSVYPANDAQGNPSVYVKDHIFDNVHKPGDRVYDFIKGANGWSDGVYYYHQNKQHTAGYHALTPVDANDRSKGYQDPDFEADILGGERIALDKDGHLIGAYPGESHYSSMAPAAAVGTHITFHPDRQRVEINFLDQTTNSSLGKVVLWGYSGVQSQFKVDDLLAKLKSLGFEVTSSDFQNGFHYDSTNNDYYSSSDPNQWQDNQLQSFTIVLSHQQSTENGQKTITRTIHYKYSDGSQAQPDKVQTITLTRTGSKDAVTGEITWGAWSTGSFDAVTSPTIAGYTPDYAQIDAETVDGNSTDIEQTVTYIKDQVATPDDSQGTKGNQHTKTNTTSQETANLTKNSLTSNKQQANRLPQTGNQSETGAVALGLATMLGMLGLAGLKRKHQ</sequence>
<gene>
    <name evidence="8" type="ORF">GTO87_06975</name>
</gene>
<keyword evidence="6" id="KW-0472">Membrane</keyword>
<keyword evidence="3" id="KW-0732">Signal</keyword>
<evidence type="ECO:0000313" key="8">
    <source>
        <dbReference type="EMBL" id="QLL78347.1"/>
    </source>
</evidence>
<dbReference type="AlphaFoldDB" id="A0A7H9EM30"/>
<dbReference type="KEGG" id="lsw:GTO87_06975"/>
<dbReference type="Pfam" id="PF17966">
    <property type="entry name" value="Muc_B2"/>
    <property type="match status" value="1"/>
</dbReference>
<keyword evidence="1" id="KW-0134">Cell wall</keyword>
<dbReference type="Pfam" id="PF17965">
    <property type="entry name" value="MucBP_2"/>
    <property type="match status" value="1"/>
</dbReference>
<dbReference type="NCBIfam" id="TIGR01168">
    <property type="entry name" value="YSIRK_signal"/>
    <property type="match status" value="1"/>
</dbReference>
<feature type="transmembrane region" description="Helical" evidence="6">
    <location>
        <begin position="21"/>
        <end position="42"/>
    </location>
</feature>
<keyword evidence="2" id="KW-0964">Secreted</keyword>
<dbReference type="Pfam" id="PF04650">
    <property type="entry name" value="YSIRK_signal"/>
    <property type="match status" value="1"/>
</dbReference>
<dbReference type="PROSITE" id="PS50847">
    <property type="entry name" value="GRAM_POS_ANCHORING"/>
    <property type="match status" value="1"/>
</dbReference>
<dbReference type="RefSeq" id="WP_180848589.1">
    <property type="nucleotide sequence ID" value="NZ_CP047418.1"/>
</dbReference>
<reference evidence="8 9" key="1">
    <citation type="submission" date="2020-01" db="EMBL/GenBank/DDBJ databases">
        <title>Complete and circular genome sequences of six lactobacillus isolates from horses.</title>
        <authorList>
            <person name="Hassan H.M."/>
        </authorList>
    </citation>
    <scope>NUCLEOTIDE SEQUENCE [LARGE SCALE GENOMIC DNA]</scope>
    <source>
        <strain evidence="8 9">1A</strain>
    </source>
</reference>
<accession>A0A7H9EM30</accession>
<dbReference type="NCBIfam" id="TIGR01167">
    <property type="entry name" value="LPXTG_anchor"/>
    <property type="match status" value="1"/>
</dbReference>
<feature type="compositionally biased region" description="Polar residues" evidence="5">
    <location>
        <begin position="431"/>
        <end position="475"/>
    </location>
</feature>
<evidence type="ECO:0000313" key="9">
    <source>
        <dbReference type="Proteomes" id="UP000510886"/>
    </source>
</evidence>
<evidence type="ECO:0000256" key="6">
    <source>
        <dbReference type="SAM" id="Phobius"/>
    </source>
</evidence>
<feature type="transmembrane region" description="Helical" evidence="6">
    <location>
        <begin position="478"/>
        <end position="497"/>
    </location>
</feature>
<dbReference type="InterPro" id="IPR041495">
    <property type="entry name" value="Mub_B2"/>
</dbReference>
<keyword evidence="6" id="KW-1133">Transmembrane helix</keyword>
<keyword evidence="6" id="KW-0812">Transmembrane</keyword>
<evidence type="ECO:0000256" key="5">
    <source>
        <dbReference type="SAM" id="MobiDB-lite"/>
    </source>
</evidence>
<evidence type="ECO:0000256" key="1">
    <source>
        <dbReference type="ARBA" id="ARBA00022512"/>
    </source>
</evidence>
<feature type="domain" description="Gram-positive cocci surface proteins LPxTG" evidence="7">
    <location>
        <begin position="469"/>
        <end position="502"/>
    </location>
</feature>
<dbReference type="InterPro" id="IPR041558">
    <property type="entry name" value="MucBP_2"/>
</dbReference>
<evidence type="ECO:0000256" key="2">
    <source>
        <dbReference type="ARBA" id="ARBA00022525"/>
    </source>
</evidence>
<keyword evidence="4" id="KW-0572">Peptidoglycan-anchor</keyword>
<dbReference type="EMBL" id="CP047418">
    <property type="protein sequence ID" value="QLL78347.1"/>
    <property type="molecule type" value="Genomic_DNA"/>
</dbReference>
<proteinExistence type="predicted"/>
<feature type="region of interest" description="Disordered" evidence="5">
    <location>
        <begin position="426"/>
        <end position="475"/>
    </location>
</feature>
<organism evidence="8 9">
    <name type="scientific">Ligilactobacillus saerimneri</name>
    <dbReference type="NCBI Taxonomy" id="228229"/>
    <lineage>
        <taxon>Bacteria</taxon>
        <taxon>Bacillati</taxon>
        <taxon>Bacillota</taxon>
        <taxon>Bacilli</taxon>
        <taxon>Lactobacillales</taxon>
        <taxon>Lactobacillaceae</taxon>
        <taxon>Ligilactobacillus</taxon>
    </lineage>
</organism>
<dbReference type="Pfam" id="PF00746">
    <property type="entry name" value="Gram_pos_anchor"/>
    <property type="match status" value="1"/>
</dbReference>